<dbReference type="Proteomes" id="UP000790347">
    <property type="component" value="Unassembled WGS sequence"/>
</dbReference>
<protein>
    <submittedName>
        <fullName evidence="1">Uncharacterized protein</fullName>
    </submittedName>
</protein>
<comment type="caution">
    <text evidence="1">The sequence shown here is derived from an EMBL/GenBank/DDBJ whole genome shotgun (WGS) entry which is preliminary data.</text>
</comment>
<evidence type="ECO:0000313" key="1">
    <source>
        <dbReference type="EMBL" id="KAH9494123.1"/>
    </source>
</evidence>
<sequence>MVITYGSHGIFCLDELNKKTKLDSASYITIINKCLLAMVTCVEQSIVIVVDFRGQYVHRIHHSMMIMIQPRYNDFRCDPIQKDLLIP</sequence>
<accession>A0A922HNP7</accession>
<organism evidence="1 2">
    <name type="scientific">Dermatophagoides farinae</name>
    <name type="common">American house dust mite</name>
    <dbReference type="NCBI Taxonomy" id="6954"/>
    <lineage>
        <taxon>Eukaryota</taxon>
        <taxon>Metazoa</taxon>
        <taxon>Ecdysozoa</taxon>
        <taxon>Arthropoda</taxon>
        <taxon>Chelicerata</taxon>
        <taxon>Arachnida</taxon>
        <taxon>Acari</taxon>
        <taxon>Acariformes</taxon>
        <taxon>Sarcoptiformes</taxon>
        <taxon>Astigmata</taxon>
        <taxon>Psoroptidia</taxon>
        <taxon>Analgoidea</taxon>
        <taxon>Pyroglyphidae</taxon>
        <taxon>Dermatophagoidinae</taxon>
        <taxon>Dermatophagoides</taxon>
    </lineage>
</organism>
<keyword evidence="2" id="KW-1185">Reference proteome</keyword>
<gene>
    <name evidence="1" type="ORF">DERF_014834</name>
</gene>
<dbReference type="EMBL" id="ASGP02000008">
    <property type="protein sequence ID" value="KAH9494123.1"/>
    <property type="molecule type" value="Genomic_DNA"/>
</dbReference>
<reference evidence="1" key="2">
    <citation type="journal article" date="2022" name="Res Sq">
        <title>Comparative Genomics Reveals Insights into the Divergent Evolution of Astigmatic Mites and Household Pest Adaptations.</title>
        <authorList>
            <person name="Xiong Q."/>
            <person name="Wan A.T.-Y."/>
            <person name="Liu X.-Y."/>
            <person name="Fung C.S.-H."/>
            <person name="Xiao X."/>
            <person name="Malainual N."/>
            <person name="Hou J."/>
            <person name="Wang L."/>
            <person name="Wang M."/>
            <person name="Yang K."/>
            <person name="Cui Y."/>
            <person name="Leung E."/>
            <person name="Nong W."/>
            <person name="Shin S.-K."/>
            <person name="Au S."/>
            <person name="Jeong K.Y."/>
            <person name="Chew F.T."/>
            <person name="Hui J."/>
            <person name="Leung T.F."/>
            <person name="Tungtrongchitr A."/>
            <person name="Zhong N."/>
            <person name="Liu Z."/>
            <person name="Tsui S."/>
        </authorList>
    </citation>
    <scope>NUCLEOTIDE SEQUENCE</scope>
    <source>
        <strain evidence="1">Derf</strain>
        <tissue evidence="1">Whole organism</tissue>
    </source>
</reference>
<dbReference type="AlphaFoldDB" id="A0A922HNP7"/>
<proteinExistence type="predicted"/>
<reference evidence="1" key="1">
    <citation type="submission" date="2013-05" db="EMBL/GenBank/DDBJ databases">
        <authorList>
            <person name="Yim A.K.Y."/>
            <person name="Chan T.F."/>
            <person name="Ji K.M."/>
            <person name="Liu X.Y."/>
            <person name="Zhou J.W."/>
            <person name="Li R.Q."/>
            <person name="Yang K.Y."/>
            <person name="Li J."/>
            <person name="Li M."/>
            <person name="Law P.T.W."/>
            <person name="Wu Y.L."/>
            <person name="Cai Z.L."/>
            <person name="Qin H."/>
            <person name="Bao Y."/>
            <person name="Leung R.K.K."/>
            <person name="Ng P.K.S."/>
            <person name="Zou J."/>
            <person name="Zhong X.J."/>
            <person name="Ran P.X."/>
            <person name="Zhong N.S."/>
            <person name="Liu Z.G."/>
            <person name="Tsui S.K.W."/>
        </authorList>
    </citation>
    <scope>NUCLEOTIDE SEQUENCE</scope>
    <source>
        <strain evidence="1">Derf</strain>
        <tissue evidence="1">Whole organism</tissue>
    </source>
</reference>
<name>A0A922HNP7_DERFA</name>
<evidence type="ECO:0000313" key="2">
    <source>
        <dbReference type="Proteomes" id="UP000790347"/>
    </source>
</evidence>